<evidence type="ECO:0000313" key="8">
    <source>
        <dbReference type="Proteomes" id="UP000534207"/>
    </source>
</evidence>
<dbReference type="GO" id="GO:0008270">
    <property type="term" value="F:zinc ion binding"/>
    <property type="evidence" value="ECO:0007669"/>
    <property type="project" value="TreeGrafter"/>
</dbReference>
<feature type="domain" description="MPN" evidence="6">
    <location>
        <begin position="4"/>
        <end position="132"/>
    </location>
</feature>
<proteinExistence type="predicted"/>
<evidence type="ECO:0000256" key="1">
    <source>
        <dbReference type="ARBA" id="ARBA00022670"/>
    </source>
</evidence>
<evidence type="ECO:0000256" key="3">
    <source>
        <dbReference type="ARBA" id="ARBA00022801"/>
    </source>
</evidence>
<protein>
    <submittedName>
        <fullName evidence="7">M67 family metallopeptidase</fullName>
    </submittedName>
</protein>
<gene>
    <name evidence="7" type="ORF">HX827_01915</name>
</gene>
<dbReference type="InterPro" id="IPR051929">
    <property type="entry name" value="VirAsm_ModProt"/>
</dbReference>
<evidence type="ECO:0000256" key="2">
    <source>
        <dbReference type="ARBA" id="ARBA00022723"/>
    </source>
</evidence>
<evidence type="ECO:0000259" key="6">
    <source>
        <dbReference type="PROSITE" id="PS50249"/>
    </source>
</evidence>
<dbReference type="GO" id="GO:0008235">
    <property type="term" value="F:metalloexopeptidase activity"/>
    <property type="evidence" value="ECO:0007669"/>
    <property type="project" value="TreeGrafter"/>
</dbReference>
<reference evidence="7 8" key="1">
    <citation type="journal article" date="2019" name="Environ. Microbiol.">
        <title>Genomics insights into ecotype formation of ammonia-oxidizing archaea in the deep ocean.</title>
        <authorList>
            <person name="Wang Y."/>
            <person name="Huang J.M."/>
            <person name="Cui G.J."/>
            <person name="Nunoura T."/>
            <person name="Takaki Y."/>
            <person name="Li W.L."/>
            <person name="Li J."/>
            <person name="Gao Z.M."/>
            <person name="Takai K."/>
            <person name="Zhang A.Q."/>
            <person name="Stepanauskas R."/>
        </authorList>
    </citation>
    <scope>NUCLEOTIDE SEQUENCE [LARGE SCALE GENOMIC DNA]</scope>
    <source>
        <strain evidence="7 8">G13</strain>
    </source>
</reference>
<dbReference type="Pfam" id="PF14464">
    <property type="entry name" value="Prok-JAB"/>
    <property type="match status" value="1"/>
</dbReference>
<keyword evidence="3" id="KW-0378">Hydrolase</keyword>
<organism evidence="7 8">
    <name type="scientific">Marine Group I thaumarchaeote</name>
    <dbReference type="NCBI Taxonomy" id="2511932"/>
    <lineage>
        <taxon>Archaea</taxon>
        <taxon>Nitrososphaerota</taxon>
        <taxon>Marine Group I</taxon>
    </lineage>
</organism>
<comment type="caution">
    <text evidence="7">The sequence shown here is derived from an EMBL/GenBank/DDBJ whole genome shotgun (WGS) entry which is preliminary data.</text>
</comment>
<dbReference type="PANTHER" id="PTHR34858:SF1">
    <property type="entry name" value="CYSO-CYSTEINE PEPTIDASE"/>
    <property type="match status" value="1"/>
</dbReference>
<sequence>MESVVLAQKEKDKLVSHAIGEQPSESCAMLFGKKVGDNWNVKEVFLTQNIDDSQTNFTISPEELLKGYQIAEKNQLEIVGIFHSHPNSDATPSNTDKKFMQNNPVPWIIFSGVNNDLKAYLLDSDVIEIPIK</sequence>
<dbReference type="AlphaFoldDB" id="A0A7K4NSR7"/>
<dbReference type="Gene3D" id="3.40.140.10">
    <property type="entry name" value="Cytidine Deaminase, domain 2"/>
    <property type="match status" value="1"/>
</dbReference>
<dbReference type="InterPro" id="IPR000555">
    <property type="entry name" value="JAMM/MPN+_dom"/>
</dbReference>
<keyword evidence="1" id="KW-0645">Protease</keyword>
<keyword evidence="2" id="KW-0479">Metal-binding</keyword>
<keyword evidence="4" id="KW-0862">Zinc</keyword>
<dbReference type="InterPro" id="IPR028090">
    <property type="entry name" value="JAB_dom_prok"/>
</dbReference>
<dbReference type="SUPFAM" id="SSF102712">
    <property type="entry name" value="JAB1/MPN domain"/>
    <property type="match status" value="1"/>
</dbReference>
<dbReference type="SMART" id="SM00232">
    <property type="entry name" value="JAB_MPN"/>
    <property type="match status" value="1"/>
</dbReference>
<evidence type="ECO:0000256" key="4">
    <source>
        <dbReference type="ARBA" id="ARBA00022833"/>
    </source>
</evidence>
<name>A0A7K4NSR7_9ARCH</name>
<evidence type="ECO:0000313" key="7">
    <source>
        <dbReference type="EMBL" id="NWK06082.1"/>
    </source>
</evidence>
<dbReference type="GO" id="GO:0006508">
    <property type="term" value="P:proteolysis"/>
    <property type="evidence" value="ECO:0007669"/>
    <property type="project" value="UniProtKB-KW"/>
</dbReference>
<dbReference type="EMBL" id="JACASW010000003">
    <property type="protein sequence ID" value="NWK06082.1"/>
    <property type="molecule type" value="Genomic_DNA"/>
</dbReference>
<dbReference type="CDD" id="cd08070">
    <property type="entry name" value="MPN_like"/>
    <property type="match status" value="1"/>
</dbReference>
<evidence type="ECO:0000256" key="5">
    <source>
        <dbReference type="ARBA" id="ARBA00023049"/>
    </source>
</evidence>
<dbReference type="InterPro" id="IPR037518">
    <property type="entry name" value="MPN"/>
</dbReference>
<dbReference type="Proteomes" id="UP000534207">
    <property type="component" value="Unassembled WGS sequence"/>
</dbReference>
<dbReference type="PANTHER" id="PTHR34858">
    <property type="entry name" value="CYSO-CYSTEINE PEPTIDASE"/>
    <property type="match status" value="1"/>
</dbReference>
<accession>A0A7K4NSR7</accession>
<keyword evidence="5" id="KW-0482">Metalloprotease</keyword>
<dbReference type="PROSITE" id="PS50249">
    <property type="entry name" value="MPN"/>
    <property type="match status" value="1"/>
</dbReference>